<proteinExistence type="predicted"/>
<evidence type="ECO:0008006" key="4">
    <source>
        <dbReference type="Google" id="ProtNLM"/>
    </source>
</evidence>
<comment type="caution">
    <text evidence="2">The sequence shown here is derived from an EMBL/GenBank/DDBJ whole genome shotgun (WGS) entry which is preliminary data.</text>
</comment>
<evidence type="ECO:0000256" key="1">
    <source>
        <dbReference type="SAM" id="MobiDB-lite"/>
    </source>
</evidence>
<keyword evidence="3" id="KW-1185">Reference proteome</keyword>
<feature type="compositionally biased region" description="Polar residues" evidence="1">
    <location>
        <begin position="7"/>
        <end position="19"/>
    </location>
</feature>
<dbReference type="Gene3D" id="3.30.70.1820">
    <property type="entry name" value="L1 transposable element, RRM domain"/>
    <property type="match status" value="1"/>
</dbReference>
<protein>
    <recommendedName>
        <fullName evidence="4">LINE-1 type transposase domain-containing protein 1</fullName>
    </recommendedName>
</protein>
<dbReference type="EMBL" id="REGW02000003">
    <property type="protein sequence ID" value="KAE8297830.1"/>
    <property type="molecule type" value="Genomic_DNA"/>
</dbReference>
<dbReference type="Proteomes" id="UP000424527">
    <property type="component" value="Unassembled WGS sequence"/>
</dbReference>
<name>A0A6G0J2A6_LARCR</name>
<feature type="region of interest" description="Disordered" evidence="1">
    <location>
        <begin position="1"/>
        <end position="44"/>
    </location>
</feature>
<reference evidence="2 3" key="1">
    <citation type="submission" date="2019-07" db="EMBL/GenBank/DDBJ databases">
        <title>Chromosome genome assembly for large yellow croaker.</title>
        <authorList>
            <person name="Xiao S."/>
        </authorList>
    </citation>
    <scope>NUCLEOTIDE SEQUENCE [LARGE SCALE GENOMIC DNA]</scope>
    <source>
        <strain evidence="2">JMULYC20181020</strain>
        <tissue evidence="2">Muscle</tissue>
    </source>
</reference>
<dbReference type="InterPro" id="IPR004244">
    <property type="entry name" value="Transposase_22"/>
</dbReference>
<dbReference type="AlphaFoldDB" id="A0A6G0J2A6"/>
<accession>A0A6G0J2A6</accession>
<evidence type="ECO:0000313" key="3">
    <source>
        <dbReference type="Proteomes" id="UP000424527"/>
    </source>
</evidence>
<sequence>MDGGRNLRSQMKNKNVSDIQQNPETTTEQEENEDNGETKLGEASTDHNALLQALTKLHTELKDFKQGMRRDLDKFKNDVKKVLKDDLAEFKGEVMRELQSQNANIAEAQTPIADMETACLEMKETLMAVVKENTEMRGKVVDLESRSRRNNIRIYGVPEEKEGRSVIEFVNELFKHHLALPEGLELRVQRAHRALIPKPAAASSPRSIIVNFLEFHVKELVLRKAWQQKIEINGKILYFDNDYATDVMERRKAYGPIKAALREKGIRFRMPHTKKKRRVQ</sequence>
<organism evidence="2 3">
    <name type="scientific">Larimichthys crocea</name>
    <name type="common">Large yellow croaker</name>
    <name type="synonym">Pseudosciaena crocea</name>
    <dbReference type="NCBI Taxonomy" id="215358"/>
    <lineage>
        <taxon>Eukaryota</taxon>
        <taxon>Metazoa</taxon>
        <taxon>Chordata</taxon>
        <taxon>Craniata</taxon>
        <taxon>Vertebrata</taxon>
        <taxon>Euteleostomi</taxon>
        <taxon>Actinopterygii</taxon>
        <taxon>Neopterygii</taxon>
        <taxon>Teleostei</taxon>
        <taxon>Neoteleostei</taxon>
        <taxon>Acanthomorphata</taxon>
        <taxon>Eupercaria</taxon>
        <taxon>Sciaenidae</taxon>
        <taxon>Larimichthys</taxon>
    </lineage>
</organism>
<dbReference type="PANTHER" id="PTHR11505">
    <property type="entry name" value="L1 TRANSPOSABLE ELEMENT-RELATED"/>
    <property type="match status" value="1"/>
</dbReference>
<evidence type="ECO:0000313" key="2">
    <source>
        <dbReference type="EMBL" id="KAE8297830.1"/>
    </source>
</evidence>
<gene>
    <name evidence="2" type="ORF">D5F01_LYC02301</name>
</gene>